<keyword evidence="3" id="KW-1185">Reference proteome</keyword>
<dbReference type="AlphaFoldDB" id="A0A1Z5KGG5"/>
<dbReference type="PANTHER" id="PTHR11060">
    <property type="entry name" value="PROTEIN MEMO1"/>
    <property type="match status" value="1"/>
</dbReference>
<sequence>MGSSTSQSFKSAYERSALHAGSWYDDDPRRLRTTLDENIRQAEIESFDNVRALIVPHAGYRYSGPTAAFSYKILHQCLSRQAIRTILVLHPAHHVYLRGCAVSGASSLQTPLGDLVVDEDLRQEILLLNDPAFSVMEKSVDEEEHSGEMQYPYLAHVIAGRDIKVLPIMCGSLETPQEKLFGEILRAIIARPEVCTIISSDFCHWGSRFSYQPTGNSIPIHQFIEQMDRKGMDLIQLKDPGAFASYLKETRNTICGRHAIAVWLNAVSASTNNNLEICFVNYAQSSAVTSRKESSVSYAAAVAFMKEN</sequence>
<dbReference type="OrthoDB" id="417112at2759"/>
<dbReference type="PANTHER" id="PTHR11060:SF0">
    <property type="entry name" value="PROTEIN MEMO1"/>
    <property type="match status" value="1"/>
</dbReference>
<evidence type="ECO:0000256" key="1">
    <source>
        <dbReference type="ARBA" id="ARBA00006315"/>
    </source>
</evidence>
<comment type="similarity">
    <text evidence="1">Belongs to the MEMO1 family.</text>
</comment>
<dbReference type="HAMAP" id="MF_00055">
    <property type="entry name" value="MEMO1"/>
    <property type="match status" value="1"/>
</dbReference>
<evidence type="ECO:0000313" key="3">
    <source>
        <dbReference type="Proteomes" id="UP000198406"/>
    </source>
</evidence>
<dbReference type="NCBIfam" id="TIGR04336">
    <property type="entry name" value="AmmeMemoSam_B"/>
    <property type="match status" value="1"/>
</dbReference>
<proteinExistence type="inferred from homology"/>
<gene>
    <name evidence="2" type="ORF">FisN_17Lh003</name>
</gene>
<comment type="caution">
    <text evidence="2">The sequence shown here is derived from an EMBL/GenBank/DDBJ whole genome shotgun (WGS) entry which is preliminary data.</text>
</comment>
<protein>
    <submittedName>
        <fullName evidence="2">MEMO1 family protein</fullName>
    </submittedName>
</protein>
<dbReference type="Pfam" id="PF01875">
    <property type="entry name" value="Memo"/>
    <property type="match status" value="1"/>
</dbReference>
<dbReference type="Gene3D" id="3.40.830.10">
    <property type="entry name" value="LigB-like"/>
    <property type="match status" value="1"/>
</dbReference>
<dbReference type="FunCoup" id="A0A1Z5KGG5">
    <property type="interactions" value="818"/>
</dbReference>
<dbReference type="EMBL" id="BDSP01000221">
    <property type="protein sequence ID" value="GAX25161.1"/>
    <property type="molecule type" value="Genomic_DNA"/>
</dbReference>
<evidence type="ECO:0000313" key="2">
    <source>
        <dbReference type="EMBL" id="GAX25161.1"/>
    </source>
</evidence>
<dbReference type="Proteomes" id="UP000198406">
    <property type="component" value="Unassembled WGS sequence"/>
</dbReference>
<organism evidence="2 3">
    <name type="scientific">Fistulifera solaris</name>
    <name type="common">Oleaginous diatom</name>
    <dbReference type="NCBI Taxonomy" id="1519565"/>
    <lineage>
        <taxon>Eukaryota</taxon>
        <taxon>Sar</taxon>
        <taxon>Stramenopiles</taxon>
        <taxon>Ochrophyta</taxon>
        <taxon>Bacillariophyta</taxon>
        <taxon>Bacillariophyceae</taxon>
        <taxon>Bacillariophycidae</taxon>
        <taxon>Naviculales</taxon>
        <taxon>Naviculaceae</taxon>
        <taxon>Fistulifera</taxon>
    </lineage>
</organism>
<dbReference type="CDD" id="cd07361">
    <property type="entry name" value="MEMO_like"/>
    <property type="match status" value="1"/>
</dbReference>
<dbReference type="InParanoid" id="A0A1Z5KGG5"/>
<name>A0A1Z5KGG5_FISSO</name>
<dbReference type="InterPro" id="IPR002737">
    <property type="entry name" value="MEMO1_fam"/>
</dbReference>
<accession>A0A1Z5KGG5</accession>
<reference evidence="2 3" key="1">
    <citation type="journal article" date="2015" name="Plant Cell">
        <title>Oil accumulation by the oleaginous diatom Fistulifera solaris as revealed by the genome and transcriptome.</title>
        <authorList>
            <person name="Tanaka T."/>
            <person name="Maeda Y."/>
            <person name="Veluchamy A."/>
            <person name="Tanaka M."/>
            <person name="Abida H."/>
            <person name="Marechal E."/>
            <person name="Bowler C."/>
            <person name="Muto M."/>
            <person name="Sunaga Y."/>
            <person name="Tanaka M."/>
            <person name="Yoshino T."/>
            <person name="Taniguchi T."/>
            <person name="Fukuda Y."/>
            <person name="Nemoto M."/>
            <person name="Matsumoto M."/>
            <person name="Wong P.S."/>
            <person name="Aburatani S."/>
            <person name="Fujibuchi W."/>
        </authorList>
    </citation>
    <scope>NUCLEOTIDE SEQUENCE [LARGE SCALE GENOMIC DNA]</scope>
    <source>
        <strain evidence="2 3">JPCC DA0580</strain>
    </source>
</reference>